<evidence type="ECO:0000313" key="2">
    <source>
        <dbReference type="EMBL" id="BBY52476.1"/>
    </source>
</evidence>
<dbReference type="KEGG" id="marz:MARA_59440"/>
<dbReference type="InterPro" id="IPR013022">
    <property type="entry name" value="Xyl_isomerase-like_TIM-brl"/>
</dbReference>
<dbReference type="Pfam" id="PF01261">
    <property type="entry name" value="AP_endonuc_2"/>
    <property type="match status" value="1"/>
</dbReference>
<dbReference type="PANTHER" id="PTHR12110:SF48">
    <property type="entry name" value="BLL3656 PROTEIN"/>
    <property type="match status" value="1"/>
</dbReference>
<dbReference type="Proteomes" id="UP000467428">
    <property type="component" value="Chromosome"/>
</dbReference>
<sequence>MTEPRLVATAWTSAGDTSPMHVPATSPVPIAERIRAVADAGYVGLGLIQDDLRAIRDSIGLGHLRHLITDAGLTHVEIELIERWWIPRGAAHHSFEVRELLFDAADVLSPAFIKIGSELGPPASRPESLVEPLRRLAHEAADHGTRIAIETMPFSRIATVPMGVDIVAAADHPAVGLLVDAWHVFRAGTSLDELRHALKPGMVFGVELDDAAAEVVGTLFEDTVHNRLLCGQGVFDLRGLVEVLSDNGFDGPWGVEILSDDFRALPVSEALRVAADTARAVL</sequence>
<name>A0A7I7S8D9_9MYCO</name>
<dbReference type="InterPro" id="IPR036237">
    <property type="entry name" value="Xyl_isomerase-like_sf"/>
</dbReference>
<reference evidence="2 3" key="1">
    <citation type="journal article" date="2019" name="Emerg. Microbes Infect.">
        <title>Comprehensive subspecies identification of 175 nontuberculous mycobacteria species based on 7547 genomic profiles.</title>
        <authorList>
            <person name="Matsumoto Y."/>
            <person name="Kinjo T."/>
            <person name="Motooka D."/>
            <person name="Nabeya D."/>
            <person name="Jung N."/>
            <person name="Uechi K."/>
            <person name="Horii T."/>
            <person name="Iida T."/>
            <person name="Fujita J."/>
            <person name="Nakamura S."/>
        </authorList>
    </citation>
    <scope>NUCLEOTIDE SEQUENCE [LARGE SCALE GENOMIC DNA]</scope>
    <source>
        <strain evidence="2 3">JCM 18538</strain>
    </source>
</reference>
<dbReference type="AlphaFoldDB" id="A0A7I7S8D9"/>
<organism evidence="2 3">
    <name type="scientific">Mycolicibacterium arabiense</name>
    <dbReference type="NCBI Taxonomy" id="1286181"/>
    <lineage>
        <taxon>Bacteria</taxon>
        <taxon>Bacillati</taxon>
        <taxon>Actinomycetota</taxon>
        <taxon>Actinomycetes</taxon>
        <taxon>Mycobacteriales</taxon>
        <taxon>Mycobacteriaceae</taxon>
        <taxon>Mycolicibacterium</taxon>
    </lineage>
</organism>
<dbReference type="SUPFAM" id="SSF51658">
    <property type="entry name" value="Xylose isomerase-like"/>
    <property type="match status" value="1"/>
</dbReference>
<dbReference type="Gene3D" id="3.20.20.150">
    <property type="entry name" value="Divalent-metal-dependent TIM barrel enzymes"/>
    <property type="match status" value="1"/>
</dbReference>
<evidence type="ECO:0000259" key="1">
    <source>
        <dbReference type="Pfam" id="PF01261"/>
    </source>
</evidence>
<accession>A0A7I7S8D9</accession>
<dbReference type="InterPro" id="IPR050312">
    <property type="entry name" value="IolE/XylAMocC-like"/>
</dbReference>
<dbReference type="RefSeq" id="WP_163924321.1">
    <property type="nucleotide sequence ID" value="NZ_AP022593.1"/>
</dbReference>
<protein>
    <recommendedName>
        <fullName evidence="1">Xylose isomerase-like TIM barrel domain-containing protein</fullName>
    </recommendedName>
</protein>
<proteinExistence type="predicted"/>
<dbReference type="PANTHER" id="PTHR12110">
    <property type="entry name" value="HYDROXYPYRUVATE ISOMERASE"/>
    <property type="match status" value="1"/>
</dbReference>
<geneLocation type="plasmid" evidence="3">
    <name>pjcm18538 dna</name>
</geneLocation>
<feature type="domain" description="Xylose isomerase-like TIM barrel" evidence="1">
    <location>
        <begin position="35"/>
        <end position="272"/>
    </location>
</feature>
<gene>
    <name evidence="2" type="ORF">MARA_59440</name>
</gene>
<evidence type="ECO:0000313" key="3">
    <source>
        <dbReference type="Proteomes" id="UP000467428"/>
    </source>
</evidence>
<keyword evidence="3" id="KW-1185">Reference proteome</keyword>
<dbReference type="EMBL" id="AP022593">
    <property type="protein sequence ID" value="BBY52476.1"/>
    <property type="molecule type" value="Genomic_DNA"/>
</dbReference>